<dbReference type="STRING" id="1178515.SY83_04930"/>
<comment type="similarity">
    <text evidence="1">Belongs to the AHA1 family.</text>
</comment>
<feature type="domain" description="Activator of Hsp90 ATPase homologue 1/2-like C-terminal" evidence="2">
    <location>
        <begin position="19"/>
        <end position="143"/>
    </location>
</feature>
<evidence type="ECO:0000259" key="2">
    <source>
        <dbReference type="Pfam" id="PF08327"/>
    </source>
</evidence>
<dbReference type="EMBL" id="CP011388">
    <property type="protein sequence ID" value="ANE45750.1"/>
    <property type="molecule type" value="Genomic_DNA"/>
</dbReference>
<evidence type="ECO:0000313" key="4">
    <source>
        <dbReference type="Proteomes" id="UP000076927"/>
    </source>
</evidence>
<evidence type="ECO:0000256" key="1">
    <source>
        <dbReference type="ARBA" id="ARBA00006817"/>
    </source>
</evidence>
<protein>
    <submittedName>
        <fullName evidence="3">Polyketide cyclase</fullName>
    </submittedName>
</protein>
<name>A0A172TFG5_9BACL</name>
<accession>A0A172TFG5</accession>
<dbReference type="SUPFAM" id="SSF55961">
    <property type="entry name" value="Bet v1-like"/>
    <property type="match status" value="1"/>
</dbReference>
<evidence type="ECO:0000313" key="3">
    <source>
        <dbReference type="EMBL" id="ANE45750.1"/>
    </source>
</evidence>
<sequence>MSESQNLTIPDIKIVEVYKAPIAKVWEAVSTSEGIEAWFMPNDFKPELGHAFVLHSPFEVSQCKVTELDPPSRLAFTWGEYWTVTFELKKMTGADSELTEFTLIHSGWSEDVVEQHGMTHAAIRERMNGGWSSSVLPALRKLVEGEA</sequence>
<reference evidence="3 4" key="1">
    <citation type="submission" date="2015-01" db="EMBL/GenBank/DDBJ databases">
        <title>Paenibacillus swuensis/DY6/whole genome sequencing.</title>
        <authorList>
            <person name="Kim M.K."/>
            <person name="Srinivasan S."/>
            <person name="Lee J.-J."/>
        </authorList>
    </citation>
    <scope>NUCLEOTIDE SEQUENCE [LARGE SCALE GENOMIC DNA]</scope>
    <source>
        <strain evidence="3 4">DY6</strain>
    </source>
</reference>
<organism evidence="3 4">
    <name type="scientific">Paenibacillus swuensis</name>
    <dbReference type="NCBI Taxonomy" id="1178515"/>
    <lineage>
        <taxon>Bacteria</taxon>
        <taxon>Bacillati</taxon>
        <taxon>Bacillota</taxon>
        <taxon>Bacilli</taxon>
        <taxon>Bacillales</taxon>
        <taxon>Paenibacillaceae</taxon>
        <taxon>Paenibacillus</taxon>
    </lineage>
</organism>
<dbReference type="Pfam" id="PF08327">
    <property type="entry name" value="AHSA1"/>
    <property type="match status" value="1"/>
</dbReference>
<dbReference type="KEGG" id="pswu:SY83_04930"/>
<gene>
    <name evidence="3" type="ORF">SY83_04930</name>
</gene>
<dbReference type="RefSeq" id="WP_068604796.1">
    <property type="nucleotide sequence ID" value="NZ_CP011388.1"/>
</dbReference>
<dbReference type="OrthoDB" id="2355173at2"/>
<dbReference type="InterPro" id="IPR023393">
    <property type="entry name" value="START-like_dom_sf"/>
</dbReference>
<dbReference type="AlphaFoldDB" id="A0A172TFG5"/>
<dbReference type="CDD" id="cd07814">
    <property type="entry name" value="SRPBCC_CalC_Aha1-like"/>
    <property type="match status" value="1"/>
</dbReference>
<keyword evidence="4" id="KW-1185">Reference proteome</keyword>
<proteinExistence type="inferred from homology"/>
<dbReference type="Gene3D" id="3.30.530.20">
    <property type="match status" value="1"/>
</dbReference>
<dbReference type="Proteomes" id="UP000076927">
    <property type="component" value="Chromosome"/>
</dbReference>
<dbReference type="InterPro" id="IPR013538">
    <property type="entry name" value="ASHA1/2-like_C"/>
</dbReference>
<dbReference type="PATRIC" id="fig|1178515.4.peg.999"/>